<evidence type="ECO:0000256" key="1">
    <source>
        <dbReference type="SAM" id="MobiDB-lite"/>
    </source>
</evidence>
<reference evidence="2" key="1">
    <citation type="journal article" date="2019" name="bioRxiv">
        <title>The Genome of the Zebra Mussel, Dreissena polymorpha: A Resource for Invasive Species Research.</title>
        <authorList>
            <person name="McCartney M.A."/>
            <person name="Auch B."/>
            <person name="Kono T."/>
            <person name="Mallez S."/>
            <person name="Zhang Y."/>
            <person name="Obille A."/>
            <person name="Becker A."/>
            <person name="Abrahante J.E."/>
            <person name="Garbe J."/>
            <person name="Badalamenti J.P."/>
            <person name="Herman A."/>
            <person name="Mangelson H."/>
            <person name="Liachko I."/>
            <person name="Sullivan S."/>
            <person name="Sone E.D."/>
            <person name="Koren S."/>
            <person name="Silverstein K.A.T."/>
            <person name="Beckman K.B."/>
            <person name="Gohl D.M."/>
        </authorList>
    </citation>
    <scope>NUCLEOTIDE SEQUENCE</scope>
    <source>
        <strain evidence="2">Duluth1</strain>
        <tissue evidence="2">Whole animal</tissue>
    </source>
</reference>
<gene>
    <name evidence="2" type="ORF">DPMN_184306</name>
</gene>
<reference evidence="2" key="2">
    <citation type="submission" date="2020-11" db="EMBL/GenBank/DDBJ databases">
        <authorList>
            <person name="McCartney M.A."/>
            <person name="Auch B."/>
            <person name="Kono T."/>
            <person name="Mallez S."/>
            <person name="Becker A."/>
            <person name="Gohl D.M."/>
            <person name="Silverstein K.A.T."/>
            <person name="Koren S."/>
            <person name="Bechman K.B."/>
            <person name="Herman A."/>
            <person name="Abrahante J.E."/>
            <person name="Garbe J."/>
        </authorList>
    </citation>
    <scope>NUCLEOTIDE SEQUENCE</scope>
    <source>
        <strain evidence="2">Duluth1</strain>
        <tissue evidence="2">Whole animal</tissue>
    </source>
</reference>
<feature type="region of interest" description="Disordered" evidence="1">
    <location>
        <begin position="76"/>
        <end position="109"/>
    </location>
</feature>
<evidence type="ECO:0000313" key="2">
    <source>
        <dbReference type="EMBL" id="KAH3749793.1"/>
    </source>
</evidence>
<keyword evidence="3" id="KW-1185">Reference proteome</keyword>
<name>A0A9D4DIZ6_DREPO</name>
<organism evidence="2 3">
    <name type="scientific">Dreissena polymorpha</name>
    <name type="common">Zebra mussel</name>
    <name type="synonym">Mytilus polymorpha</name>
    <dbReference type="NCBI Taxonomy" id="45954"/>
    <lineage>
        <taxon>Eukaryota</taxon>
        <taxon>Metazoa</taxon>
        <taxon>Spiralia</taxon>
        <taxon>Lophotrochozoa</taxon>
        <taxon>Mollusca</taxon>
        <taxon>Bivalvia</taxon>
        <taxon>Autobranchia</taxon>
        <taxon>Heteroconchia</taxon>
        <taxon>Euheterodonta</taxon>
        <taxon>Imparidentia</taxon>
        <taxon>Neoheterodontei</taxon>
        <taxon>Myida</taxon>
        <taxon>Dreissenoidea</taxon>
        <taxon>Dreissenidae</taxon>
        <taxon>Dreissena</taxon>
    </lineage>
</organism>
<accession>A0A9D4DIZ6</accession>
<feature type="region of interest" description="Disordered" evidence="1">
    <location>
        <begin position="1"/>
        <end position="31"/>
    </location>
</feature>
<comment type="caution">
    <text evidence="2">The sequence shown here is derived from an EMBL/GenBank/DDBJ whole genome shotgun (WGS) entry which is preliminary data.</text>
</comment>
<proteinExistence type="predicted"/>
<dbReference type="EMBL" id="JAIWYP010000010">
    <property type="protein sequence ID" value="KAH3749793.1"/>
    <property type="molecule type" value="Genomic_DNA"/>
</dbReference>
<protein>
    <submittedName>
        <fullName evidence="2">Uncharacterized protein</fullName>
    </submittedName>
</protein>
<dbReference type="Proteomes" id="UP000828390">
    <property type="component" value="Unassembled WGS sequence"/>
</dbReference>
<sequence length="109" mass="12092">MHPSINSSHIRKLGGVESAPQKAHRQQSGDYHVRHALITNLPTNDKFTMFQPVLCGVSFNEQHSPKNTLSIFEAPTSTYPIEGPHANTTPASLPVHKRSNIQVPANRQF</sequence>
<feature type="compositionally biased region" description="Polar residues" evidence="1">
    <location>
        <begin position="100"/>
        <end position="109"/>
    </location>
</feature>
<dbReference type="AlphaFoldDB" id="A0A9D4DIZ6"/>
<evidence type="ECO:0000313" key="3">
    <source>
        <dbReference type="Proteomes" id="UP000828390"/>
    </source>
</evidence>